<evidence type="ECO:0000313" key="3">
    <source>
        <dbReference type="Proteomes" id="UP000593594"/>
    </source>
</evidence>
<evidence type="ECO:0000256" key="1">
    <source>
        <dbReference type="SAM" id="MobiDB-lite"/>
    </source>
</evidence>
<reference evidence="2 3" key="1">
    <citation type="submission" date="2020-06" db="EMBL/GenBank/DDBJ databases">
        <title>Genome sequence of 2 isolates from Red Sea Mangroves.</title>
        <authorList>
            <person name="Sefrji F."/>
            <person name="Michoud G."/>
            <person name="Merlino G."/>
            <person name="Daffonchio D."/>
        </authorList>
    </citation>
    <scope>NUCLEOTIDE SEQUENCE [LARGE SCALE GENOMIC DNA]</scope>
    <source>
        <strain evidence="2 3">R1DC25</strain>
    </source>
</reference>
<dbReference type="InterPro" id="IPR036977">
    <property type="entry name" value="DNA_primase_Znf_CHC2"/>
</dbReference>
<dbReference type="Proteomes" id="UP000593594">
    <property type="component" value="Chromosome"/>
</dbReference>
<organism evidence="2 3">
    <name type="scientific">Kaustia mangrovi</name>
    <dbReference type="NCBI Taxonomy" id="2593653"/>
    <lineage>
        <taxon>Bacteria</taxon>
        <taxon>Pseudomonadati</taxon>
        <taxon>Pseudomonadota</taxon>
        <taxon>Alphaproteobacteria</taxon>
        <taxon>Hyphomicrobiales</taxon>
        <taxon>Parvibaculaceae</taxon>
        <taxon>Kaustia</taxon>
    </lineage>
</organism>
<dbReference type="CDD" id="cd01029">
    <property type="entry name" value="TOPRIM_primases"/>
    <property type="match status" value="1"/>
</dbReference>
<dbReference type="AlphaFoldDB" id="A0A7S8C605"/>
<evidence type="ECO:0008006" key="4">
    <source>
        <dbReference type="Google" id="ProtNLM"/>
    </source>
</evidence>
<evidence type="ECO:0000313" key="2">
    <source>
        <dbReference type="EMBL" id="QPC44036.1"/>
    </source>
</evidence>
<keyword evidence="3" id="KW-1185">Reference proteome</keyword>
<dbReference type="GO" id="GO:0003677">
    <property type="term" value="F:DNA binding"/>
    <property type="evidence" value="ECO:0007669"/>
    <property type="project" value="InterPro"/>
</dbReference>
<dbReference type="Gene3D" id="3.90.580.10">
    <property type="entry name" value="Zinc finger, CHC2-type domain"/>
    <property type="match status" value="1"/>
</dbReference>
<dbReference type="GO" id="GO:0008270">
    <property type="term" value="F:zinc ion binding"/>
    <property type="evidence" value="ECO:0007669"/>
    <property type="project" value="InterPro"/>
</dbReference>
<dbReference type="SUPFAM" id="SSF57783">
    <property type="entry name" value="Zinc beta-ribbon"/>
    <property type="match status" value="1"/>
</dbReference>
<dbReference type="KEGG" id="kmn:HW532_15855"/>
<dbReference type="EMBL" id="CP058214">
    <property type="protein sequence ID" value="QPC44036.1"/>
    <property type="molecule type" value="Genomic_DNA"/>
</dbReference>
<gene>
    <name evidence="2" type="ORF">HW532_15855</name>
</gene>
<name>A0A7S8C605_9HYPH</name>
<feature type="region of interest" description="Disordered" evidence="1">
    <location>
        <begin position="323"/>
        <end position="343"/>
    </location>
</feature>
<dbReference type="GO" id="GO:0006260">
    <property type="term" value="P:DNA replication"/>
    <property type="evidence" value="ECO:0007669"/>
    <property type="project" value="InterPro"/>
</dbReference>
<protein>
    <recommendedName>
        <fullName evidence="4">Toprim domain-containing protein</fullName>
    </recommendedName>
</protein>
<dbReference type="RefSeq" id="WP_213161399.1">
    <property type="nucleotide sequence ID" value="NZ_CP058214.1"/>
</dbReference>
<proteinExistence type="predicted"/>
<accession>A0A7S8C605</accession>
<dbReference type="InterPro" id="IPR034154">
    <property type="entry name" value="TOPRIM_DnaG/twinkle"/>
</dbReference>
<sequence length="885" mass="96480">MTAGPDFDAINAAALAAYPGLLHSWFPSGKVHGHEFKVGSLQGEAGDSLSINTKSGAWADFATGDRGGDPVSLYAAMRGISQGDAAKELGGAIGTVAEATAPTPKANGRRGKWTPLAPVPETAGAAMDRHKAHGKAAMTWTYRDAEGRLLGYICRFDLPDGSKEIIPQSYCVNSDGRRSWRWLSFSKPRPLYGLDALAAHPTTQVVVAEGEKATDAARILLPSAVVVTWPGGTNAVQYTDWSPLAGRKVVIWPDADEPGTKAALAIARIVGPDAAGVRIALPPETVPDGWDAADALDEGWTPEDAKAWIKSALVTPDVIQERMEREPPRDDEPPLPDPAPFGDVEPDQWPFQCLGYDHGRYYYLAHGARQVIELSGAGHTAGQLLMLAPLQFWEREFPSKQGADWNAAANGLIRMSERAGVYDPTRIRGRGAWLDDGRAVLHMGDFLVVDGEMRSLSDFSSRYIYEASAMIRVNLDEPLTSREAHEFVELCKMLTWERPIDALLLAGWCVLAPICGVLKWRPHIWITGGPGTGKSWVYENIVSRMLGDIALSVASETTEAGLRSTLKTDARPVIFDEAEGENQRAQARIQNVMALMRQSSSETGAAIIKGSATGGSVAYRIRSMFAFASVAVGLQQQADHTRVSVLGLTAGKASSEDRLKHFGKLQEVWASTLTKRYVERMHARIIRMIPTIQKNAETFALAGAKVIGTRRLGDQIGALLAGAYALHSANEISAEEAEAWVAQQDWTDETQLSEEKDEMQCLQRLMEHQIPVMVHKSRYERSISEIVHAAWARNDDFMSAEIAEDHLKRYGIRVEREGDEVLISNNHTAIAKILDGTPWSRNWGRILQRIDGARSAGACRFPSGVQRVTSVPLTAIAVDADDTCD</sequence>
<dbReference type="Gene3D" id="3.40.1360.10">
    <property type="match status" value="1"/>
</dbReference>
<feature type="compositionally biased region" description="Basic and acidic residues" evidence="1">
    <location>
        <begin position="323"/>
        <end position="332"/>
    </location>
</feature>